<organism evidence="1 2">
    <name type="scientific">Pannonibacter phragmitetus</name>
    <dbReference type="NCBI Taxonomy" id="121719"/>
    <lineage>
        <taxon>Bacteria</taxon>
        <taxon>Pseudomonadati</taxon>
        <taxon>Pseudomonadota</taxon>
        <taxon>Alphaproteobacteria</taxon>
        <taxon>Hyphomicrobiales</taxon>
        <taxon>Stappiaceae</taxon>
        <taxon>Pannonibacter</taxon>
    </lineage>
</organism>
<sequence length="47" mass="5378">MTTLAYHREIGREATARMCSAFDARLAYHREIGREATAYISVDDMVQ</sequence>
<reference evidence="1 2" key="1">
    <citation type="submission" date="2018-06" db="EMBL/GenBank/DDBJ databases">
        <authorList>
            <consortium name="Pathogen Informatics"/>
            <person name="Doyle S."/>
        </authorList>
    </citation>
    <scope>NUCLEOTIDE SEQUENCE [LARGE SCALE GENOMIC DNA]</scope>
    <source>
        <strain evidence="1 2">NCTC13350</strain>
    </source>
</reference>
<name>A0A378ZWJ3_9HYPH</name>
<dbReference type="AlphaFoldDB" id="A0A378ZWJ3"/>
<accession>A0A378ZWJ3</accession>
<dbReference type="EMBL" id="UGSK01000001">
    <property type="protein sequence ID" value="SUB01606.1"/>
    <property type="molecule type" value="Genomic_DNA"/>
</dbReference>
<proteinExistence type="predicted"/>
<gene>
    <name evidence="1" type="ORF">NCTC13350_02549</name>
</gene>
<evidence type="ECO:0000313" key="2">
    <source>
        <dbReference type="Proteomes" id="UP000255000"/>
    </source>
</evidence>
<dbReference type="Proteomes" id="UP000255000">
    <property type="component" value="Unassembled WGS sequence"/>
</dbReference>
<protein>
    <submittedName>
        <fullName evidence="1">Uncharacterized protein</fullName>
    </submittedName>
</protein>
<evidence type="ECO:0000313" key="1">
    <source>
        <dbReference type="EMBL" id="SUB01606.1"/>
    </source>
</evidence>